<reference evidence="2 3" key="1">
    <citation type="submission" date="2016-12" db="EMBL/GenBank/DDBJ databases">
        <title>The genomes of Aspergillus section Nigri reveals drivers in fungal speciation.</title>
        <authorList>
            <consortium name="DOE Joint Genome Institute"/>
            <person name="Vesth T.C."/>
            <person name="Nybo J."/>
            <person name="Theobald S."/>
            <person name="Brandl J."/>
            <person name="Frisvad J.C."/>
            <person name="Nielsen K.F."/>
            <person name="Lyhne E.K."/>
            <person name="Kogle M.E."/>
            <person name="Kuo A."/>
            <person name="Riley R."/>
            <person name="Clum A."/>
            <person name="Nolan M."/>
            <person name="Lipzen A."/>
            <person name="Salamov A."/>
            <person name="Henrissat B."/>
            <person name="Wiebenga A."/>
            <person name="De Vries R.P."/>
            <person name="Grigoriev I.V."/>
            <person name="Mortensen U.H."/>
            <person name="Andersen M.R."/>
            <person name="Baker S.E."/>
        </authorList>
    </citation>
    <scope>NUCLEOTIDE SEQUENCE [LARGE SCALE GENOMIC DNA]</scope>
    <source>
        <strain evidence="2 3">IBT 23096</strain>
    </source>
</reference>
<dbReference type="GeneID" id="36559022"/>
<evidence type="ECO:0000259" key="1">
    <source>
        <dbReference type="Pfam" id="PF13460"/>
    </source>
</evidence>
<dbReference type="VEuPathDB" id="FungiDB:P170DRAFT_452976"/>
<dbReference type="InterPro" id="IPR016040">
    <property type="entry name" value="NAD(P)-bd_dom"/>
</dbReference>
<keyword evidence="3" id="KW-1185">Reference proteome</keyword>
<dbReference type="Proteomes" id="UP000234275">
    <property type="component" value="Unassembled WGS sequence"/>
</dbReference>
<dbReference type="SUPFAM" id="SSF51735">
    <property type="entry name" value="NAD(P)-binding Rossmann-fold domains"/>
    <property type="match status" value="1"/>
</dbReference>
<dbReference type="Gene3D" id="3.90.25.10">
    <property type="entry name" value="UDP-galactose 4-epimerase, domain 1"/>
    <property type="match status" value="1"/>
</dbReference>
<dbReference type="PANTHER" id="PTHR43162">
    <property type="match status" value="1"/>
</dbReference>
<comment type="caution">
    <text evidence="2">The sequence shown here is derived from an EMBL/GenBank/DDBJ whole genome shotgun (WGS) entry which is preliminary data.</text>
</comment>
<dbReference type="RefSeq" id="XP_024710976.1">
    <property type="nucleotide sequence ID" value="XM_024851323.1"/>
</dbReference>
<proteinExistence type="predicted"/>
<evidence type="ECO:0000313" key="2">
    <source>
        <dbReference type="EMBL" id="PLB55674.1"/>
    </source>
</evidence>
<dbReference type="Gene3D" id="3.40.50.720">
    <property type="entry name" value="NAD(P)-binding Rossmann-like Domain"/>
    <property type="match status" value="1"/>
</dbReference>
<organism evidence="2 3">
    <name type="scientific">Aspergillus steynii IBT 23096</name>
    <dbReference type="NCBI Taxonomy" id="1392250"/>
    <lineage>
        <taxon>Eukaryota</taxon>
        <taxon>Fungi</taxon>
        <taxon>Dikarya</taxon>
        <taxon>Ascomycota</taxon>
        <taxon>Pezizomycotina</taxon>
        <taxon>Eurotiomycetes</taxon>
        <taxon>Eurotiomycetidae</taxon>
        <taxon>Eurotiales</taxon>
        <taxon>Aspergillaceae</taxon>
        <taxon>Aspergillus</taxon>
        <taxon>Aspergillus subgen. Circumdati</taxon>
    </lineage>
</organism>
<protein>
    <submittedName>
        <fullName evidence="2">NAD(P)-binding protein</fullName>
    </submittedName>
</protein>
<evidence type="ECO:0000313" key="3">
    <source>
        <dbReference type="Proteomes" id="UP000234275"/>
    </source>
</evidence>
<dbReference type="Pfam" id="PF13460">
    <property type="entry name" value="NAD_binding_10"/>
    <property type="match status" value="1"/>
</dbReference>
<dbReference type="PANTHER" id="PTHR43162:SF1">
    <property type="entry name" value="PRESTALK A DIFFERENTIATION PROTEIN A"/>
    <property type="match status" value="1"/>
</dbReference>
<dbReference type="InterPro" id="IPR036291">
    <property type="entry name" value="NAD(P)-bd_dom_sf"/>
</dbReference>
<dbReference type="OrthoDB" id="419598at2759"/>
<dbReference type="STRING" id="1392250.A0A2I2GS22"/>
<feature type="domain" description="NAD(P)-binding" evidence="1">
    <location>
        <begin position="8"/>
        <end position="168"/>
    </location>
</feature>
<gene>
    <name evidence="2" type="ORF">P170DRAFT_452976</name>
</gene>
<sequence>MHLTILPASTQTAQATIRAILNDKTQPATTVEAIYRNPSKVPDEFALNPRFRAVKGDIDDPSTLDLSDTDAVFVITPPTFDGADTFECARSTAENVKAAARKGGVKRVVYLSSIGAQCESGTGEILANHISETVLKDAAPEVVFIRCGYFMENWATALPTVKSENPFFYSTVTPLEYELPMIAVKDIGQSAASQLLGTGTPLPKSPYIYELHGPRPYTSRDVQKAYEKAAGKEVEAKPVEKEDLGPFFAQVMPGPLVQPFVEMTLSFLPGGVALENVSGEVPNVQRSKTELDEVIGELYRR</sequence>
<dbReference type="AlphaFoldDB" id="A0A2I2GS22"/>
<dbReference type="EMBL" id="MSFO01000001">
    <property type="protein sequence ID" value="PLB55674.1"/>
    <property type="molecule type" value="Genomic_DNA"/>
</dbReference>
<name>A0A2I2GS22_9EURO</name>
<accession>A0A2I2GS22</accession>
<dbReference type="InterPro" id="IPR051604">
    <property type="entry name" value="Ergot_Alk_Oxidoreductase"/>
</dbReference>